<keyword evidence="4 7" id="KW-0812">Transmembrane</keyword>
<sequence>MAKYGETIRALPPAEVELTGDRITAGWQDLLLLVGRVATGAIFVNSGFGKLMEISSFTGRMEGMGVPVASVMAPLGAAIEFFGGFAIILGAWTWLAALLVAAFTVAATYIAHLFWNYPPEQQAAQQTQFMKNLAIFGGLLALVAAGPGRISIDGLRWRRENARYL</sequence>
<proteinExistence type="inferred from homology"/>
<keyword evidence="9" id="KW-1185">Reference proteome</keyword>
<keyword evidence="6 7" id="KW-0472">Membrane</keyword>
<dbReference type="OrthoDB" id="9810206at2"/>
<evidence type="ECO:0000313" key="8">
    <source>
        <dbReference type="EMBL" id="GEO42942.1"/>
    </source>
</evidence>
<comment type="similarity">
    <text evidence="2">Belongs to the DoxX family.</text>
</comment>
<dbReference type="InterPro" id="IPR051907">
    <property type="entry name" value="DoxX-like_oxidoreductase"/>
</dbReference>
<comment type="subcellular location">
    <subcellularLocation>
        <location evidence="1">Cell membrane</location>
        <topology evidence="1">Multi-pass membrane protein</topology>
    </subcellularLocation>
</comment>
<comment type="caution">
    <text evidence="8">The sequence shown here is derived from an EMBL/GenBank/DDBJ whole genome shotgun (WGS) entry which is preliminary data.</text>
</comment>
<feature type="transmembrane region" description="Helical" evidence="7">
    <location>
        <begin position="64"/>
        <end position="88"/>
    </location>
</feature>
<dbReference type="PANTHER" id="PTHR33452">
    <property type="entry name" value="OXIDOREDUCTASE CATD-RELATED"/>
    <property type="match status" value="1"/>
</dbReference>
<evidence type="ECO:0008006" key="10">
    <source>
        <dbReference type="Google" id="ProtNLM"/>
    </source>
</evidence>
<name>A0A512E2I7_9PROT</name>
<reference evidence="8 9" key="1">
    <citation type="submission" date="2019-07" db="EMBL/GenBank/DDBJ databases">
        <title>Whole genome shotgun sequence of Skermanella aerolata NBRC 106429.</title>
        <authorList>
            <person name="Hosoyama A."/>
            <person name="Uohara A."/>
            <person name="Ohji S."/>
            <person name="Ichikawa N."/>
        </authorList>
    </citation>
    <scope>NUCLEOTIDE SEQUENCE [LARGE SCALE GENOMIC DNA]</scope>
    <source>
        <strain evidence="8 9">NBRC 106429</strain>
    </source>
</reference>
<dbReference type="Pfam" id="PF07681">
    <property type="entry name" value="DoxX"/>
    <property type="match status" value="1"/>
</dbReference>
<dbReference type="InterPro" id="IPR032808">
    <property type="entry name" value="DoxX"/>
</dbReference>
<dbReference type="RefSeq" id="WP_084721450.1">
    <property type="nucleotide sequence ID" value="NZ_BJYZ01000055.1"/>
</dbReference>
<gene>
    <name evidence="8" type="ORF">SAE02_70900</name>
</gene>
<evidence type="ECO:0000313" key="9">
    <source>
        <dbReference type="Proteomes" id="UP000321523"/>
    </source>
</evidence>
<protein>
    <recommendedName>
        <fullName evidence="10">DoxX family protein</fullName>
    </recommendedName>
</protein>
<evidence type="ECO:0000256" key="2">
    <source>
        <dbReference type="ARBA" id="ARBA00006679"/>
    </source>
</evidence>
<evidence type="ECO:0000256" key="7">
    <source>
        <dbReference type="SAM" id="Phobius"/>
    </source>
</evidence>
<accession>A0A512E2I7</accession>
<evidence type="ECO:0000256" key="1">
    <source>
        <dbReference type="ARBA" id="ARBA00004651"/>
    </source>
</evidence>
<organism evidence="8 9">
    <name type="scientific">Skermanella aerolata</name>
    <dbReference type="NCBI Taxonomy" id="393310"/>
    <lineage>
        <taxon>Bacteria</taxon>
        <taxon>Pseudomonadati</taxon>
        <taxon>Pseudomonadota</taxon>
        <taxon>Alphaproteobacteria</taxon>
        <taxon>Rhodospirillales</taxon>
        <taxon>Azospirillaceae</taxon>
        <taxon>Skermanella</taxon>
    </lineage>
</organism>
<feature type="transmembrane region" description="Helical" evidence="7">
    <location>
        <begin position="30"/>
        <end position="52"/>
    </location>
</feature>
<dbReference type="Proteomes" id="UP000321523">
    <property type="component" value="Unassembled WGS sequence"/>
</dbReference>
<evidence type="ECO:0000256" key="5">
    <source>
        <dbReference type="ARBA" id="ARBA00022989"/>
    </source>
</evidence>
<evidence type="ECO:0000256" key="4">
    <source>
        <dbReference type="ARBA" id="ARBA00022692"/>
    </source>
</evidence>
<evidence type="ECO:0000256" key="6">
    <source>
        <dbReference type="ARBA" id="ARBA00023136"/>
    </source>
</evidence>
<dbReference type="PANTHER" id="PTHR33452:SF1">
    <property type="entry name" value="INNER MEMBRANE PROTEIN YPHA-RELATED"/>
    <property type="match status" value="1"/>
</dbReference>
<dbReference type="GO" id="GO:0005886">
    <property type="term" value="C:plasma membrane"/>
    <property type="evidence" value="ECO:0007669"/>
    <property type="project" value="UniProtKB-SubCell"/>
</dbReference>
<keyword evidence="3" id="KW-1003">Cell membrane</keyword>
<dbReference type="EMBL" id="BJYZ01000055">
    <property type="protein sequence ID" value="GEO42942.1"/>
    <property type="molecule type" value="Genomic_DNA"/>
</dbReference>
<keyword evidence="5 7" id="KW-1133">Transmembrane helix</keyword>
<feature type="transmembrane region" description="Helical" evidence="7">
    <location>
        <begin position="94"/>
        <end position="117"/>
    </location>
</feature>
<dbReference type="AlphaFoldDB" id="A0A512E2I7"/>
<evidence type="ECO:0000256" key="3">
    <source>
        <dbReference type="ARBA" id="ARBA00022475"/>
    </source>
</evidence>
<feature type="transmembrane region" description="Helical" evidence="7">
    <location>
        <begin position="129"/>
        <end position="150"/>
    </location>
</feature>